<protein>
    <submittedName>
        <fullName evidence="3">SRPBCC domain-containing protein</fullName>
    </submittedName>
</protein>
<proteinExistence type="inferred from homology"/>
<dbReference type="AlphaFoldDB" id="A0A2S5IZZ1"/>
<name>A0A2S5IZZ1_9MICC</name>
<dbReference type="Gene3D" id="3.30.530.20">
    <property type="match status" value="1"/>
</dbReference>
<gene>
    <name evidence="3" type="ORF">C4K88_05590</name>
</gene>
<evidence type="ECO:0000313" key="3">
    <source>
        <dbReference type="EMBL" id="PPB50138.1"/>
    </source>
</evidence>
<evidence type="ECO:0000256" key="1">
    <source>
        <dbReference type="ARBA" id="ARBA00006817"/>
    </source>
</evidence>
<comment type="similarity">
    <text evidence="1">Belongs to the AHA1 family.</text>
</comment>
<evidence type="ECO:0000313" key="4">
    <source>
        <dbReference type="Proteomes" id="UP000239297"/>
    </source>
</evidence>
<accession>A0A2S5IZZ1</accession>
<dbReference type="Proteomes" id="UP000239297">
    <property type="component" value="Unassembled WGS sequence"/>
</dbReference>
<dbReference type="RefSeq" id="WP_104120631.1">
    <property type="nucleotide sequence ID" value="NZ_PRKW01000002.1"/>
</dbReference>
<dbReference type="CDD" id="cd07814">
    <property type="entry name" value="SRPBCC_CalC_Aha1-like"/>
    <property type="match status" value="1"/>
</dbReference>
<sequence length="278" mass="30336">MNTIPNVPYRLEFSVEVPGTPQQVWQAIATAKGMSAWFLPTEMEEREGGSLHFTMGPEMGSDGHVTRWDPPRRIVYEEDWAALMGKDPDVLSPLTSEFLVEAQSGGTCVVRVTSSGFGTGADWESEFWEDMGVNWMPFFDNLRLYLKHFPGQETTQLEASASYPVDAQALWSALHDALGLGGEGAKVEIRGATGTVERVGERQVLIRLTAPVPGMLSVFAYGESAGTATAGVRAYLFSADAADYVRREEPAWHAWLQGLEVAVPEDTGSDVTQPASMT</sequence>
<feature type="domain" description="Activator of Hsp90 ATPase homologue 1/2-like C-terminal" evidence="2">
    <location>
        <begin position="20"/>
        <end position="146"/>
    </location>
</feature>
<evidence type="ECO:0000259" key="2">
    <source>
        <dbReference type="Pfam" id="PF08327"/>
    </source>
</evidence>
<dbReference type="Pfam" id="PF08327">
    <property type="entry name" value="AHSA1"/>
    <property type="match status" value="1"/>
</dbReference>
<dbReference type="SUPFAM" id="SSF55961">
    <property type="entry name" value="Bet v1-like"/>
    <property type="match status" value="1"/>
</dbReference>
<comment type="caution">
    <text evidence="3">The sequence shown here is derived from an EMBL/GenBank/DDBJ whole genome shotgun (WGS) entry which is preliminary data.</text>
</comment>
<keyword evidence="4" id="KW-1185">Reference proteome</keyword>
<reference evidence="3 4" key="1">
    <citation type="journal article" date="2014" name="Int. J. Syst. Evol. Microbiol.">
        <title>Arthrobacter pityocampae sp. nov., isolated from Thaumetopoea pityocampa (Lep., Thaumetopoeidae).</title>
        <authorList>
            <person name="Ince I.A."/>
            <person name="Demirbag Z."/>
            <person name="Kati H."/>
        </authorList>
    </citation>
    <scope>NUCLEOTIDE SEQUENCE [LARGE SCALE GENOMIC DNA]</scope>
    <source>
        <strain evidence="3 4">Tp2</strain>
    </source>
</reference>
<organism evidence="3 4">
    <name type="scientific">Arthrobacter pityocampae</name>
    <dbReference type="NCBI Taxonomy" id="547334"/>
    <lineage>
        <taxon>Bacteria</taxon>
        <taxon>Bacillati</taxon>
        <taxon>Actinomycetota</taxon>
        <taxon>Actinomycetes</taxon>
        <taxon>Micrococcales</taxon>
        <taxon>Micrococcaceae</taxon>
        <taxon>Arthrobacter</taxon>
    </lineage>
</organism>
<dbReference type="InterPro" id="IPR013538">
    <property type="entry name" value="ASHA1/2-like_C"/>
</dbReference>
<dbReference type="OrthoDB" id="8417725at2"/>
<dbReference type="EMBL" id="PRKW01000002">
    <property type="protein sequence ID" value="PPB50138.1"/>
    <property type="molecule type" value="Genomic_DNA"/>
</dbReference>
<dbReference type="InterPro" id="IPR023393">
    <property type="entry name" value="START-like_dom_sf"/>
</dbReference>